<name>A0A5J5C6W3_9ASTE</name>
<dbReference type="Proteomes" id="UP000325577">
    <property type="component" value="Linkage Group LG0"/>
</dbReference>
<reference evidence="1 2" key="1">
    <citation type="submission" date="2019-09" db="EMBL/GenBank/DDBJ databases">
        <title>A chromosome-level genome assembly of the Chinese tupelo Nyssa sinensis.</title>
        <authorList>
            <person name="Yang X."/>
            <person name="Kang M."/>
            <person name="Yang Y."/>
            <person name="Xiong H."/>
            <person name="Wang M."/>
            <person name="Zhang Z."/>
            <person name="Wang Z."/>
            <person name="Wu H."/>
            <person name="Ma T."/>
            <person name="Liu J."/>
            <person name="Xi Z."/>
        </authorList>
    </citation>
    <scope>NUCLEOTIDE SEQUENCE [LARGE SCALE GENOMIC DNA]</scope>
    <source>
        <strain evidence="1">J267</strain>
        <tissue evidence="1">Leaf</tissue>
    </source>
</reference>
<dbReference type="PANTHER" id="PTHR13268">
    <property type="entry name" value="BREAST CARCINOMA AMPLIFIED SEQUENCE 3"/>
    <property type="match status" value="1"/>
</dbReference>
<dbReference type="EMBL" id="CM018031">
    <property type="protein sequence ID" value="KAA8550919.1"/>
    <property type="molecule type" value="Genomic_DNA"/>
</dbReference>
<protein>
    <submittedName>
        <fullName evidence="1">Uncharacterized protein</fullName>
    </submittedName>
</protein>
<proteinExistence type="predicted"/>
<dbReference type="GO" id="GO:0042594">
    <property type="term" value="P:response to starvation"/>
    <property type="evidence" value="ECO:0007669"/>
    <property type="project" value="TreeGrafter"/>
</dbReference>
<keyword evidence="2" id="KW-1185">Reference proteome</keyword>
<evidence type="ECO:0000313" key="1">
    <source>
        <dbReference type="EMBL" id="KAA8550919.1"/>
    </source>
</evidence>
<organism evidence="1 2">
    <name type="scientific">Nyssa sinensis</name>
    <dbReference type="NCBI Taxonomy" id="561372"/>
    <lineage>
        <taxon>Eukaryota</taxon>
        <taxon>Viridiplantae</taxon>
        <taxon>Streptophyta</taxon>
        <taxon>Embryophyta</taxon>
        <taxon>Tracheophyta</taxon>
        <taxon>Spermatophyta</taxon>
        <taxon>Magnoliopsida</taxon>
        <taxon>eudicotyledons</taxon>
        <taxon>Gunneridae</taxon>
        <taxon>Pentapetalae</taxon>
        <taxon>asterids</taxon>
        <taxon>Cornales</taxon>
        <taxon>Nyssaceae</taxon>
        <taxon>Nyssa</taxon>
    </lineage>
</organism>
<accession>A0A5J5C6W3</accession>
<evidence type="ECO:0000313" key="2">
    <source>
        <dbReference type="Proteomes" id="UP000325577"/>
    </source>
</evidence>
<dbReference type="PANTHER" id="PTHR13268:SF16">
    <property type="entry name" value="ATG18-LIKE PROTEIN-RELATED"/>
    <property type="match status" value="1"/>
</dbReference>
<dbReference type="OrthoDB" id="1746667at2759"/>
<gene>
    <name evidence="1" type="ORF">F0562_002603</name>
</gene>
<dbReference type="GO" id="GO:0005737">
    <property type="term" value="C:cytoplasm"/>
    <property type="evidence" value="ECO:0007669"/>
    <property type="project" value="TreeGrafter"/>
</dbReference>
<dbReference type="GO" id="GO:0006914">
    <property type="term" value="P:autophagy"/>
    <property type="evidence" value="ECO:0007669"/>
    <property type="project" value="InterPro"/>
</dbReference>
<dbReference type="InterPro" id="IPR045142">
    <property type="entry name" value="BCAS3-like"/>
</dbReference>
<dbReference type="AlphaFoldDB" id="A0A5J5C6W3"/>
<sequence length="133" mass="14771">MTVGDRGWSSATAEAEAEWNFLYPRMLAPSSAPLVLRLPLRFPLPADDRKDQVIWAGFDELDLGPDSFKHVLLIGYQNGFQVIDVEDASNFRELVSKRDGPVTFLQMLPTPAKSDGDEGFRSSHPLLLIVAGR</sequence>